<gene>
    <name evidence="1" type="ORF">BV25DRAFT_147314</name>
</gene>
<evidence type="ECO:0000313" key="2">
    <source>
        <dbReference type="Proteomes" id="UP000814140"/>
    </source>
</evidence>
<protein>
    <submittedName>
        <fullName evidence="1">Uncharacterized protein</fullName>
    </submittedName>
</protein>
<proteinExistence type="predicted"/>
<keyword evidence="2" id="KW-1185">Reference proteome</keyword>
<comment type="caution">
    <text evidence="1">The sequence shown here is derived from an EMBL/GenBank/DDBJ whole genome shotgun (WGS) entry which is preliminary data.</text>
</comment>
<evidence type="ECO:0000313" key="1">
    <source>
        <dbReference type="EMBL" id="KAI0065203.1"/>
    </source>
</evidence>
<reference evidence="1" key="1">
    <citation type="submission" date="2021-03" db="EMBL/GenBank/DDBJ databases">
        <authorList>
            <consortium name="DOE Joint Genome Institute"/>
            <person name="Ahrendt S."/>
            <person name="Looney B.P."/>
            <person name="Miyauchi S."/>
            <person name="Morin E."/>
            <person name="Drula E."/>
            <person name="Courty P.E."/>
            <person name="Chicoki N."/>
            <person name="Fauchery L."/>
            <person name="Kohler A."/>
            <person name="Kuo A."/>
            <person name="Labutti K."/>
            <person name="Pangilinan J."/>
            <person name="Lipzen A."/>
            <person name="Riley R."/>
            <person name="Andreopoulos W."/>
            <person name="He G."/>
            <person name="Johnson J."/>
            <person name="Barry K.W."/>
            <person name="Grigoriev I.V."/>
            <person name="Nagy L."/>
            <person name="Hibbett D."/>
            <person name="Henrissat B."/>
            <person name="Matheny P.B."/>
            <person name="Labbe J."/>
            <person name="Martin F."/>
        </authorList>
    </citation>
    <scope>NUCLEOTIDE SEQUENCE</scope>
    <source>
        <strain evidence="1">HHB10654</strain>
    </source>
</reference>
<sequence length="136" mass="15352">MVTVAQCRNCNALCESLQLPPCLRRPLLSTDPFVPNYATSLPASNTRTRSALVGQSDSGATQSVYHQRIKFLRIVVSLKTFSNLWFFVPPPDIVAIIVTLVTYHTGLTRLRLRTVQKRRTLPSPLTRSRDKKTTRI</sequence>
<name>A0ACB8T8S3_9AGAM</name>
<organism evidence="1 2">
    <name type="scientific">Artomyces pyxidatus</name>
    <dbReference type="NCBI Taxonomy" id="48021"/>
    <lineage>
        <taxon>Eukaryota</taxon>
        <taxon>Fungi</taxon>
        <taxon>Dikarya</taxon>
        <taxon>Basidiomycota</taxon>
        <taxon>Agaricomycotina</taxon>
        <taxon>Agaricomycetes</taxon>
        <taxon>Russulales</taxon>
        <taxon>Auriscalpiaceae</taxon>
        <taxon>Artomyces</taxon>
    </lineage>
</organism>
<reference evidence="1" key="2">
    <citation type="journal article" date="2022" name="New Phytol.">
        <title>Evolutionary transition to the ectomycorrhizal habit in the genomes of a hyperdiverse lineage of mushroom-forming fungi.</title>
        <authorList>
            <person name="Looney B."/>
            <person name="Miyauchi S."/>
            <person name="Morin E."/>
            <person name="Drula E."/>
            <person name="Courty P.E."/>
            <person name="Kohler A."/>
            <person name="Kuo A."/>
            <person name="LaButti K."/>
            <person name="Pangilinan J."/>
            <person name="Lipzen A."/>
            <person name="Riley R."/>
            <person name="Andreopoulos W."/>
            <person name="He G."/>
            <person name="Johnson J."/>
            <person name="Nolan M."/>
            <person name="Tritt A."/>
            <person name="Barry K.W."/>
            <person name="Grigoriev I.V."/>
            <person name="Nagy L.G."/>
            <person name="Hibbett D."/>
            <person name="Henrissat B."/>
            <person name="Matheny P.B."/>
            <person name="Labbe J."/>
            <person name="Martin F.M."/>
        </authorList>
    </citation>
    <scope>NUCLEOTIDE SEQUENCE</scope>
    <source>
        <strain evidence="1">HHB10654</strain>
    </source>
</reference>
<accession>A0ACB8T8S3</accession>
<dbReference type="Proteomes" id="UP000814140">
    <property type="component" value="Unassembled WGS sequence"/>
</dbReference>
<dbReference type="EMBL" id="MU277196">
    <property type="protein sequence ID" value="KAI0065203.1"/>
    <property type="molecule type" value="Genomic_DNA"/>
</dbReference>